<evidence type="ECO:0000313" key="1">
    <source>
        <dbReference type="EMBL" id="KAG9467063.1"/>
    </source>
</evidence>
<comment type="caution">
    <text evidence="1">The sequence shown here is derived from an EMBL/GenBank/DDBJ whole genome shotgun (WGS) entry which is preliminary data.</text>
</comment>
<name>A0A8J6EDE0_ELECQ</name>
<protein>
    <submittedName>
        <fullName evidence="1">Uncharacterized protein</fullName>
    </submittedName>
</protein>
<proteinExistence type="predicted"/>
<dbReference type="AlphaFoldDB" id="A0A8J6EDE0"/>
<organism evidence="1 2">
    <name type="scientific">Eleutherodactylus coqui</name>
    <name type="common">Puerto Rican coqui</name>
    <dbReference type="NCBI Taxonomy" id="57060"/>
    <lineage>
        <taxon>Eukaryota</taxon>
        <taxon>Metazoa</taxon>
        <taxon>Chordata</taxon>
        <taxon>Craniata</taxon>
        <taxon>Vertebrata</taxon>
        <taxon>Euteleostomi</taxon>
        <taxon>Amphibia</taxon>
        <taxon>Batrachia</taxon>
        <taxon>Anura</taxon>
        <taxon>Neobatrachia</taxon>
        <taxon>Hyloidea</taxon>
        <taxon>Eleutherodactylidae</taxon>
        <taxon>Eleutherodactylinae</taxon>
        <taxon>Eleutherodactylus</taxon>
        <taxon>Eleutherodactylus</taxon>
    </lineage>
</organism>
<dbReference type="Proteomes" id="UP000770717">
    <property type="component" value="Unassembled WGS sequence"/>
</dbReference>
<dbReference type="OrthoDB" id="3214149at2759"/>
<accession>A0A8J6EDE0</accession>
<dbReference type="EMBL" id="WNTK01001642">
    <property type="protein sequence ID" value="KAG9467063.1"/>
    <property type="molecule type" value="Genomic_DNA"/>
</dbReference>
<feature type="non-terminal residue" evidence="1">
    <location>
        <position position="90"/>
    </location>
</feature>
<evidence type="ECO:0000313" key="2">
    <source>
        <dbReference type="Proteomes" id="UP000770717"/>
    </source>
</evidence>
<sequence length="90" mass="9827">MTSTVLEDSFIGHVRNSATSDHHMGSYESEVDAEYNRSARYCTSISFCLNGSRSASRIKQEGPCDFSHLSAVSRHSGISELRASLLPDTA</sequence>
<gene>
    <name evidence="1" type="ORF">GDO78_015677</name>
</gene>
<keyword evidence="2" id="KW-1185">Reference proteome</keyword>
<reference evidence="1" key="1">
    <citation type="thesis" date="2020" institute="ProQuest LLC" country="789 East Eisenhower Parkway, Ann Arbor, MI, USA">
        <title>Comparative Genomics and Chromosome Evolution.</title>
        <authorList>
            <person name="Mudd A.B."/>
        </authorList>
    </citation>
    <scope>NUCLEOTIDE SEQUENCE</scope>
    <source>
        <strain evidence="1">HN-11 Male</strain>
        <tissue evidence="1">Kidney and liver</tissue>
    </source>
</reference>